<gene>
    <name evidence="9" type="primary">ogt</name>
    <name evidence="9" type="ORF">AQUSIP_15960</name>
</gene>
<dbReference type="CDD" id="cd06445">
    <property type="entry name" value="ATase"/>
    <property type="match status" value="1"/>
</dbReference>
<keyword evidence="4" id="KW-0227">DNA damage</keyword>
<evidence type="ECO:0000256" key="2">
    <source>
        <dbReference type="ARBA" id="ARBA00022603"/>
    </source>
</evidence>
<dbReference type="Proteomes" id="UP000324194">
    <property type="component" value="Chromosome 1"/>
</dbReference>
<keyword evidence="3 9" id="KW-0808">Transferase</keyword>
<dbReference type="RefSeq" id="WP_148339515.1">
    <property type="nucleotide sequence ID" value="NZ_LR699119.1"/>
</dbReference>
<dbReference type="EMBL" id="LR699119">
    <property type="protein sequence ID" value="VVC76287.1"/>
    <property type="molecule type" value="Genomic_DNA"/>
</dbReference>
<evidence type="ECO:0000259" key="7">
    <source>
        <dbReference type="Pfam" id="PF01035"/>
    </source>
</evidence>
<dbReference type="SUPFAM" id="SSF46767">
    <property type="entry name" value="Methylated DNA-protein cysteine methyltransferase, C-terminal domain"/>
    <property type="match status" value="1"/>
</dbReference>
<evidence type="ECO:0000259" key="8">
    <source>
        <dbReference type="Pfam" id="PF02870"/>
    </source>
</evidence>
<organism evidence="9 10">
    <name type="scientific">Aquicella siphonis</name>
    <dbReference type="NCBI Taxonomy" id="254247"/>
    <lineage>
        <taxon>Bacteria</taxon>
        <taxon>Pseudomonadati</taxon>
        <taxon>Pseudomonadota</taxon>
        <taxon>Gammaproteobacteria</taxon>
        <taxon>Legionellales</taxon>
        <taxon>Coxiellaceae</taxon>
        <taxon>Aquicella</taxon>
    </lineage>
</organism>
<feature type="domain" description="Methylguanine DNA methyltransferase ribonuclease-like" evidence="8">
    <location>
        <begin position="9"/>
        <end position="69"/>
    </location>
</feature>
<evidence type="ECO:0000313" key="10">
    <source>
        <dbReference type="Proteomes" id="UP000324194"/>
    </source>
</evidence>
<dbReference type="GO" id="GO:0006281">
    <property type="term" value="P:DNA repair"/>
    <property type="evidence" value="ECO:0007669"/>
    <property type="project" value="UniProtKB-KW"/>
</dbReference>
<protein>
    <submittedName>
        <fullName evidence="9">Methylated-DNA--protein-cysteine methyltransferase, constitutive</fullName>
    </submittedName>
</protein>
<sequence>MTRQISYDAIAAFPIGKIGIKLHQEKLAALDYLPDDTLLLSPRNTVSQQVVDQLEQYFAGSRLSFALDIHFHGSAFQQRVWHALMEIPFGRTMTYGELAKTLKTGPRAIGQACRTNLIPVVIPCHRIIAANHPGGYSGSVEGKLMNIKMWLLQHETV</sequence>
<dbReference type="InterPro" id="IPR014048">
    <property type="entry name" value="MethylDNA_cys_MeTrfase_DNA-bd"/>
</dbReference>
<name>A0A5E4PIN1_9COXI</name>
<accession>A0A5E4PIN1</accession>
<evidence type="ECO:0000256" key="4">
    <source>
        <dbReference type="ARBA" id="ARBA00022763"/>
    </source>
</evidence>
<dbReference type="InterPro" id="IPR036631">
    <property type="entry name" value="MGMT_N_sf"/>
</dbReference>
<evidence type="ECO:0000256" key="5">
    <source>
        <dbReference type="ARBA" id="ARBA00023204"/>
    </source>
</evidence>
<dbReference type="PANTHER" id="PTHR10815">
    <property type="entry name" value="METHYLATED-DNA--PROTEIN-CYSTEINE METHYLTRANSFERASE"/>
    <property type="match status" value="1"/>
</dbReference>
<dbReference type="GO" id="GO:0032259">
    <property type="term" value="P:methylation"/>
    <property type="evidence" value="ECO:0007669"/>
    <property type="project" value="UniProtKB-KW"/>
</dbReference>
<dbReference type="KEGG" id="asip:AQUSIP_15960"/>
<dbReference type="PROSITE" id="PS00374">
    <property type="entry name" value="MGMT"/>
    <property type="match status" value="1"/>
</dbReference>
<evidence type="ECO:0000313" key="9">
    <source>
        <dbReference type="EMBL" id="VVC76287.1"/>
    </source>
</evidence>
<dbReference type="Pfam" id="PF02870">
    <property type="entry name" value="Methyltransf_1N"/>
    <property type="match status" value="1"/>
</dbReference>
<dbReference type="OrthoDB" id="9802228at2"/>
<proteinExistence type="predicted"/>
<keyword evidence="10" id="KW-1185">Reference proteome</keyword>
<dbReference type="GO" id="GO:0003908">
    <property type="term" value="F:methylated-DNA-[protein]-cysteine S-methyltransferase activity"/>
    <property type="evidence" value="ECO:0007669"/>
    <property type="project" value="UniProtKB-EC"/>
</dbReference>
<dbReference type="SUPFAM" id="SSF53155">
    <property type="entry name" value="Methylated DNA-protein cysteine methyltransferase domain"/>
    <property type="match status" value="1"/>
</dbReference>
<dbReference type="PANTHER" id="PTHR10815:SF13">
    <property type="entry name" value="METHYLATED-DNA--PROTEIN-CYSTEINE METHYLTRANSFERASE"/>
    <property type="match status" value="1"/>
</dbReference>
<comment type="catalytic activity">
    <reaction evidence="1">
        <text>a 4-O-methyl-thymidine in DNA + L-cysteinyl-[protein] = a thymidine in DNA + S-methyl-L-cysteinyl-[protein]</text>
        <dbReference type="Rhea" id="RHEA:53428"/>
        <dbReference type="Rhea" id="RHEA-COMP:10131"/>
        <dbReference type="Rhea" id="RHEA-COMP:10132"/>
        <dbReference type="Rhea" id="RHEA-COMP:13555"/>
        <dbReference type="Rhea" id="RHEA-COMP:13556"/>
        <dbReference type="ChEBI" id="CHEBI:29950"/>
        <dbReference type="ChEBI" id="CHEBI:82612"/>
        <dbReference type="ChEBI" id="CHEBI:137386"/>
        <dbReference type="ChEBI" id="CHEBI:137387"/>
        <dbReference type="EC" id="2.1.1.63"/>
    </reaction>
</comment>
<dbReference type="AlphaFoldDB" id="A0A5E4PIN1"/>
<reference evidence="9 10" key="1">
    <citation type="submission" date="2019-08" db="EMBL/GenBank/DDBJ databases">
        <authorList>
            <person name="Guy L."/>
        </authorList>
    </citation>
    <scope>NUCLEOTIDE SEQUENCE [LARGE SCALE GENOMIC DNA]</scope>
    <source>
        <strain evidence="9 10">SGT-108</strain>
    </source>
</reference>
<dbReference type="InterPro" id="IPR036217">
    <property type="entry name" value="MethylDNA_cys_MeTrfase_DNAb"/>
</dbReference>
<dbReference type="InterPro" id="IPR008332">
    <property type="entry name" value="MethylG_MeTrfase_N"/>
</dbReference>
<dbReference type="InterPro" id="IPR036388">
    <property type="entry name" value="WH-like_DNA-bd_sf"/>
</dbReference>
<feature type="domain" description="Methylated-DNA-[protein]-cysteine S-methyltransferase DNA binding" evidence="7">
    <location>
        <begin position="75"/>
        <end position="157"/>
    </location>
</feature>
<dbReference type="Gene3D" id="1.10.10.10">
    <property type="entry name" value="Winged helix-like DNA-binding domain superfamily/Winged helix DNA-binding domain"/>
    <property type="match status" value="1"/>
</dbReference>
<keyword evidence="5" id="KW-0234">DNA repair</keyword>
<evidence type="ECO:0000256" key="6">
    <source>
        <dbReference type="ARBA" id="ARBA00049348"/>
    </source>
</evidence>
<dbReference type="NCBIfam" id="TIGR00589">
    <property type="entry name" value="ogt"/>
    <property type="match status" value="1"/>
</dbReference>
<comment type="catalytic activity">
    <reaction evidence="6">
        <text>a 6-O-methyl-2'-deoxyguanosine in DNA + L-cysteinyl-[protein] = S-methyl-L-cysteinyl-[protein] + a 2'-deoxyguanosine in DNA</text>
        <dbReference type="Rhea" id="RHEA:24000"/>
        <dbReference type="Rhea" id="RHEA-COMP:10131"/>
        <dbReference type="Rhea" id="RHEA-COMP:10132"/>
        <dbReference type="Rhea" id="RHEA-COMP:11367"/>
        <dbReference type="Rhea" id="RHEA-COMP:11368"/>
        <dbReference type="ChEBI" id="CHEBI:29950"/>
        <dbReference type="ChEBI" id="CHEBI:82612"/>
        <dbReference type="ChEBI" id="CHEBI:85445"/>
        <dbReference type="ChEBI" id="CHEBI:85448"/>
        <dbReference type="EC" id="2.1.1.63"/>
    </reaction>
</comment>
<evidence type="ECO:0000256" key="3">
    <source>
        <dbReference type="ARBA" id="ARBA00022679"/>
    </source>
</evidence>
<dbReference type="InterPro" id="IPR001497">
    <property type="entry name" value="MethylDNA_cys_MeTrfase_AS"/>
</dbReference>
<keyword evidence="2 9" id="KW-0489">Methyltransferase</keyword>
<dbReference type="Pfam" id="PF01035">
    <property type="entry name" value="DNA_binding_1"/>
    <property type="match status" value="1"/>
</dbReference>
<evidence type="ECO:0000256" key="1">
    <source>
        <dbReference type="ARBA" id="ARBA00001286"/>
    </source>
</evidence>